<evidence type="ECO:0000256" key="1">
    <source>
        <dbReference type="SAM" id="MobiDB-lite"/>
    </source>
</evidence>
<comment type="caution">
    <text evidence="2">The sequence shown here is derived from an EMBL/GenBank/DDBJ whole genome shotgun (WGS) entry which is preliminary data.</text>
</comment>
<reference evidence="2 3" key="1">
    <citation type="journal article" date="2019" name="Int. J. Syst. Evol. Microbiol.">
        <title>The Global Catalogue of Microorganisms (GCM) 10K type strain sequencing project: providing services to taxonomists for standard genome sequencing and annotation.</title>
        <authorList>
            <consortium name="The Broad Institute Genomics Platform"/>
            <consortium name="The Broad Institute Genome Sequencing Center for Infectious Disease"/>
            <person name="Wu L."/>
            <person name="Ma J."/>
        </authorList>
    </citation>
    <scope>NUCLEOTIDE SEQUENCE [LARGE SCALE GENOMIC DNA]</scope>
    <source>
        <strain evidence="2 3">JCM 12696</strain>
    </source>
</reference>
<feature type="compositionally biased region" description="Basic and acidic residues" evidence="1">
    <location>
        <begin position="34"/>
        <end position="43"/>
    </location>
</feature>
<proteinExistence type="predicted"/>
<sequence>MTDIILEDVSMCWRFRDGPPGRDHSASVAGPRQGEMRDDEATGHRRGLSVHPVGGADQLERTQRLEQPG</sequence>
<evidence type="ECO:0000313" key="3">
    <source>
        <dbReference type="Proteomes" id="UP001501371"/>
    </source>
</evidence>
<organism evidence="2 3">
    <name type="scientific">Streptomyces hebeiensis</name>
    <dbReference type="NCBI Taxonomy" id="229486"/>
    <lineage>
        <taxon>Bacteria</taxon>
        <taxon>Bacillati</taxon>
        <taxon>Actinomycetota</taxon>
        <taxon>Actinomycetes</taxon>
        <taxon>Kitasatosporales</taxon>
        <taxon>Streptomycetaceae</taxon>
        <taxon>Streptomyces</taxon>
    </lineage>
</organism>
<dbReference type="Proteomes" id="UP001501371">
    <property type="component" value="Unassembled WGS sequence"/>
</dbReference>
<protein>
    <submittedName>
        <fullName evidence="2">Uncharacterized protein</fullName>
    </submittedName>
</protein>
<name>A0ABN1USD2_9ACTN</name>
<feature type="compositionally biased region" description="Basic and acidic residues" evidence="1">
    <location>
        <begin position="58"/>
        <end position="69"/>
    </location>
</feature>
<gene>
    <name evidence="2" type="ORF">GCM10009654_22560</name>
</gene>
<keyword evidence="3" id="KW-1185">Reference proteome</keyword>
<accession>A0ABN1USD2</accession>
<evidence type="ECO:0000313" key="2">
    <source>
        <dbReference type="EMBL" id="GAA1165147.1"/>
    </source>
</evidence>
<feature type="compositionally biased region" description="Basic and acidic residues" evidence="1">
    <location>
        <begin position="15"/>
        <end position="25"/>
    </location>
</feature>
<feature type="region of interest" description="Disordered" evidence="1">
    <location>
        <begin position="15"/>
        <end position="69"/>
    </location>
</feature>
<dbReference type="EMBL" id="BAAAKV010000016">
    <property type="protein sequence ID" value="GAA1165147.1"/>
    <property type="molecule type" value="Genomic_DNA"/>
</dbReference>